<proteinExistence type="predicted"/>
<reference evidence="2" key="2">
    <citation type="submission" date="2020-11" db="EMBL/GenBank/DDBJ databases">
        <authorList>
            <person name="McCartney M.A."/>
            <person name="Auch B."/>
            <person name="Kono T."/>
            <person name="Mallez S."/>
            <person name="Becker A."/>
            <person name="Gohl D.M."/>
            <person name="Silverstein K.A.T."/>
            <person name="Koren S."/>
            <person name="Bechman K.B."/>
            <person name="Herman A."/>
            <person name="Abrahante J.E."/>
            <person name="Garbe J."/>
        </authorList>
    </citation>
    <scope>NUCLEOTIDE SEQUENCE</scope>
    <source>
        <strain evidence="2">Duluth1</strain>
        <tissue evidence="2">Whole animal</tissue>
    </source>
</reference>
<protein>
    <submittedName>
        <fullName evidence="2">Uncharacterized protein</fullName>
    </submittedName>
</protein>
<reference evidence="2" key="1">
    <citation type="journal article" date="2019" name="bioRxiv">
        <title>The Genome of the Zebra Mussel, Dreissena polymorpha: A Resource for Invasive Species Research.</title>
        <authorList>
            <person name="McCartney M.A."/>
            <person name="Auch B."/>
            <person name="Kono T."/>
            <person name="Mallez S."/>
            <person name="Zhang Y."/>
            <person name="Obille A."/>
            <person name="Becker A."/>
            <person name="Abrahante J.E."/>
            <person name="Garbe J."/>
            <person name="Badalamenti J.P."/>
            <person name="Herman A."/>
            <person name="Mangelson H."/>
            <person name="Liachko I."/>
            <person name="Sullivan S."/>
            <person name="Sone E.D."/>
            <person name="Koren S."/>
            <person name="Silverstein K.A.T."/>
            <person name="Beckman K.B."/>
            <person name="Gohl D.M."/>
        </authorList>
    </citation>
    <scope>NUCLEOTIDE SEQUENCE</scope>
    <source>
        <strain evidence="2">Duluth1</strain>
        <tissue evidence="2">Whole animal</tissue>
    </source>
</reference>
<dbReference type="AlphaFoldDB" id="A0A9D4DPJ3"/>
<evidence type="ECO:0000256" key="1">
    <source>
        <dbReference type="SAM" id="MobiDB-lite"/>
    </source>
</evidence>
<feature type="region of interest" description="Disordered" evidence="1">
    <location>
        <begin position="1"/>
        <end position="32"/>
    </location>
</feature>
<dbReference type="Proteomes" id="UP000828390">
    <property type="component" value="Unassembled WGS sequence"/>
</dbReference>
<accession>A0A9D4DPJ3</accession>
<evidence type="ECO:0000313" key="2">
    <source>
        <dbReference type="EMBL" id="KAH3752848.1"/>
    </source>
</evidence>
<feature type="compositionally biased region" description="Polar residues" evidence="1">
    <location>
        <begin position="1"/>
        <end position="14"/>
    </location>
</feature>
<comment type="caution">
    <text evidence="2">The sequence shown here is derived from an EMBL/GenBank/DDBJ whole genome shotgun (WGS) entry which is preliminary data.</text>
</comment>
<gene>
    <name evidence="2" type="ORF">DPMN_187474</name>
</gene>
<evidence type="ECO:0000313" key="3">
    <source>
        <dbReference type="Proteomes" id="UP000828390"/>
    </source>
</evidence>
<name>A0A9D4DPJ3_DREPO</name>
<sequence length="86" mass="9407">MLTRPLQTTCTDGETSYGRKKRNVAKRQTPEDSGIDNISVGSALSITTEEVIVEGANILKILCQIFSTCIHTEHSFGYKTSGKSNQ</sequence>
<organism evidence="2 3">
    <name type="scientific">Dreissena polymorpha</name>
    <name type="common">Zebra mussel</name>
    <name type="synonym">Mytilus polymorpha</name>
    <dbReference type="NCBI Taxonomy" id="45954"/>
    <lineage>
        <taxon>Eukaryota</taxon>
        <taxon>Metazoa</taxon>
        <taxon>Spiralia</taxon>
        <taxon>Lophotrochozoa</taxon>
        <taxon>Mollusca</taxon>
        <taxon>Bivalvia</taxon>
        <taxon>Autobranchia</taxon>
        <taxon>Heteroconchia</taxon>
        <taxon>Euheterodonta</taxon>
        <taxon>Imparidentia</taxon>
        <taxon>Neoheterodontei</taxon>
        <taxon>Myida</taxon>
        <taxon>Dreissenoidea</taxon>
        <taxon>Dreissenidae</taxon>
        <taxon>Dreissena</taxon>
    </lineage>
</organism>
<keyword evidence="3" id="KW-1185">Reference proteome</keyword>
<dbReference type="EMBL" id="JAIWYP010000010">
    <property type="protein sequence ID" value="KAH3752848.1"/>
    <property type="molecule type" value="Genomic_DNA"/>
</dbReference>